<feature type="region of interest" description="Disordered" evidence="5">
    <location>
        <begin position="64"/>
        <end position="121"/>
    </location>
</feature>
<dbReference type="InParanoid" id="W4KPM9"/>
<evidence type="ECO:0000256" key="1">
    <source>
        <dbReference type="ARBA" id="ARBA00004604"/>
    </source>
</evidence>
<dbReference type="eggNOG" id="ENOG502S9JI">
    <property type="taxonomic scope" value="Eukaryota"/>
</dbReference>
<evidence type="ECO:0000256" key="3">
    <source>
        <dbReference type="ARBA" id="ARBA00021321"/>
    </source>
</evidence>
<organism evidence="6 7">
    <name type="scientific">Heterobasidion irregulare (strain TC 32-1)</name>
    <dbReference type="NCBI Taxonomy" id="747525"/>
    <lineage>
        <taxon>Eukaryota</taxon>
        <taxon>Fungi</taxon>
        <taxon>Dikarya</taxon>
        <taxon>Basidiomycota</taxon>
        <taxon>Agaricomycotina</taxon>
        <taxon>Agaricomycetes</taxon>
        <taxon>Russulales</taxon>
        <taxon>Bondarzewiaceae</taxon>
        <taxon>Heterobasidion</taxon>
        <taxon>Heterobasidion annosum species complex</taxon>
    </lineage>
</organism>
<dbReference type="Proteomes" id="UP000030671">
    <property type="component" value="Unassembled WGS sequence"/>
</dbReference>
<comment type="similarity">
    <text evidence="2">Belongs to the SLX9 family.</text>
</comment>
<keyword evidence="4" id="KW-0539">Nucleus</keyword>
<keyword evidence="7" id="KW-1185">Reference proteome</keyword>
<gene>
    <name evidence="6" type="ORF">HETIRDRAFT_243058</name>
</gene>
<evidence type="ECO:0000256" key="2">
    <source>
        <dbReference type="ARBA" id="ARBA00011022"/>
    </source>
</evidence>
<dbReference type="KEGG" id="hir:HETIRDRAFT_243058"/>
<dbReference type="OrthoDB" id="18703at2759"/>
<evidence type="ECO:0000256" key="5">
    <source>
        <dbReference type="SAM" id="MobiDB-lite"/>
    </source>
</evidence>
<feature type="non-terminal residue" evidence="6">
    <location>
        <position position="1"/>
    </location>
</feature>
<comment type="subcellular location">
    <subcellularLocation>
        <location evidence="1">Nucleus</location>
        <location evidence="1">Nucleolus</location>
    </subcellularLocation>
</comment>
<name>W4KPM9_HETIT</name>
<reference evidence="6 7" key="1">
    <citation type="journal article" date="2012" name="New Phytol.">
        <title>Insight into trade-off between wood decay and parasitism from the genome of a fungal forest pathogen.</title>
        <authorList>
            <person name="Olson A."/>
            <person name="Aerts A."/>
            <person name="Asiegbu F."/>
            <person name="Belbahri L."/>
            <person name="Bouzid O."/>
            <person name="Broberg A."/>
            <person name="Canback B."/>
            <person name="Coutinho P.M."/>
            <person name="Cullen D."/>
            <person name="Dalman K."/>
            <person name="Deflorio G."/>
            <person name="van Diepen L.T."/>
            <person name="Dunand C."/>
            <person name="Duplessis S."/>
            <person name="Durling M."/>
            <person name="Gonthier P."/>
            <person name="Grimwood J."/>
            <person name="Fossdal C.G."/>
            <person name="Hansson D."/>
            <person name="Henrissat B."/>
            <person name="Hietala A."/>
            <person name="Himmelstrand K."/>
            <person name="Hoffmeister D."/>
            <person name="Hogberg N."/>
            <person name="James T.Y."/>
            <person name="Karlsson M."/>
            <person name="Kohler A."/>
            <person name="Kues U."/>
            <person name="Lee Y.H."/>
            <person name="Lin Y.C."/>
            <person name="Lind M."/>
            <person name="Lindquist E."/>
            <person name="Lombard V."/>
            <person name="Lucas S."/>
            <person name="Lunden K."/>
            <person name="Morin E."/>
            <person name="Murat C."/>
            <person name="Park J."/>
            <person name="Raffaello T."/>
            <person name="Rouze P."/>
            <person name="Salamov A."/>
            <person name="Schmutz J."/>
            <person name="Solheim H."/>
            <person name="Stahlberg J."/>
            <person name="Velez H."/>
            <person name="de Vries R.P."/>
            <person name="Wiebenga A."/>
            <person name="Woodward S."/>
            <person name="Yakovlev I."/>
            <person name="Garbelotto M."/>
            <person name="Martin F."/>
            <person name="Grigoriev I.V."/>
            <person name="Stenlid J."/>
        </authorList>
    </citation>
    <scope>NUCLEOTIDE SEQUENCE [LARGE SCALE GENOMIC DNA]</scope>
    <source>
        <strain evidence="6 7">TC 32-1</strain>
    </source>
</reference>
<dbReference type="GO" id="GO:0005730">
    <property type="term" value="C:nucleolus"/>
    <property type="evidence" value="ECO:0007669"/>
    <property type="project" value="UniProtKB-SubCell"/>
</dbReference>
<dbReference type="PANTHER" id="PTHR31109">
    <property type="entry name" value="PROTEIN FAM207A"/>
    <property type="match status" value="1"/>
</dbReference>
<dbReference type="GO" id="GO:0000462">
    <property type="term" value="P:maturation of SSU-rRNA from tricistronic rRNA transcript (SSU-rRNA, 5.8S rRNA, LSU-rRNA)"/>
    <property type="evidence" value="ECO:0007669"/>
    <property type="project" value="InterPro"/>
</dbReference>
<dbReference type="Pfam" id="PF15341">
    <property type="entry name" value="SLX9"/>
    <property type="match status" value="1"/>
</dbReference>
<dbReference type="EMBL" id="KI925454">
    <property type="protein sequence ID" value="ETW87335.1"/>
    <property type="molecule type" value="Genomic_DNA"/>
</dbReference>
<dbReference type="GO" id="GO:0030686">
    <property type="term" value="C:90S preribosome"/>
    <property type="evidence" value="ECO:0007669"/>
    <property type="project" value="InterPro"/>
</dbReference>
<dbReference type="AlphaFoldDB" id="W4KPM9"/>
<sequence>APRSGLKKKEKQGLKRELFLQRLEASRSPYSKSHNRRLKRLEREQIAGGLDGLRSALAAVEQDVARADPRAQAPVAPGAKNTDAEPDRPQPRARPGQIGEGKGAPLKRTQRKRALQAERLRQPLILSNPDFAANPFETIRTHARNTL</sequence>
<protein>
    <recommendedName>
        <fullName evidence="3">Ribosome biogenesis protein SLX9</fullName>
    </recommendedName>
</protein>
<evidence type="ECO:0000256" key="4">
    <source>
        <dbReference type="ARBA" id="ARBA00023242"/>
    </source>
</evidence>
<dbReference type="GO" id="GO:0030688">
    <property type="term" value="C:preribosome, small subunit precursor"/>
    <property type="evidence" value="ECO:0007669"/>
    <property type="project" value="InterPro"/>
</dbReference>
<feature type="non-terminal residue" evidence="6">
    <location>
        <position position="147"/>
    </location>
</feature>
<accession>W4KPM9</accession>
<dbReference type="RefSeq" id="XP_009541248.1">
    <property type="nucleotide sequence ID" value="XM_009542953.1"/>
</dbReference>
<dbReference type="GeneID" id="20668960"/>
<dbReference type="PANTHER" id="PTHR31109:SF2">
    <property type="entry name" value="RIBOSOME BIOGENESIS PROTEIN SLX9 HOMOLOG"/>
    <property type="match status" value="1"/>
</dbReference>
<dbReference type="HOGENOM" id="CLU_116375_0_0_1"/>
<dbReference type="InterPro" id="IPR028160">
    <property type="entry name" value="Slx9-like"/>
</dbReference>
<evidence type="ECO:0000313" key="6">
    <source>
        <dbReference type="EMBL" id="ETW87335.1"/>
    </source>
</evidence>
<evidence type="ECO:0000313" key="7">
    <source>
        <dbReference type="Proteomes" id="UP000030671"/>
    </source>
</evidence>
<proteinExistence type="inferred from homology"/>